<comment type="caution">
    <text evidence="5">The sequence shown here is derived from an EMBL/GenBank/DDBJ whole genome shotgun (WGS) entry which is preliminary data.</text>
</comment>
<dbReference type="Gene3D" id="3.40.710.10">
    <property type="entry name" value="DD-peptidase/beta-lactamase superfamily"/>
    <property type="match status" value="1"/>
</dbReference>
<feature type="chain" id="PRO_5015711481" description="Peptidase S11 D-alanyl-D-alanine carboxypeptidase A N-terminal domain-containing protein" evidence="3">
    <location>
        <begin position="34"/>
        <end position="480"/>
    </location>
</feature>
<dbReference type="STRING" id="1440053.GCA_000718095_01139"/>
<gene>
    <name evidence="5" type="ORF">Y717_07450</name>
</gene>
<feature type="compositionally biased region" description="Low complexity" evidence="1">
    <location>
        <begin position="29"/>
        <end position="44"/>
    </location>
</feature>
<keyword evidence="3" id="KW-0732">Signal</keyword>
<dbReference type="RefSeq" id="WP_240627618.1">
    <property type="nucleotide sequence ID" value="NZ_AZSP01000125.1"/>
</dbReference>
<keyword evidence="2" id="KW-0812">Transmembrane</keyword>
<dbReference type="EMBL" id="AZSP01000125">
    <property type="protein sequence ID" value="PVE11867.1"/>
    <property type="molecule type" value="Genomic_DNA"/>
</dbReference>
<dbReference type="InterPro" id="IPR001967">
    <property type="entry name" value="Peptidase_S11_N"/>
</dbReference>
<dbReference type="Pfam" id="PF00768">
    <property type="entry name" value="Peptidase_S11"/>
    <property type="match status" value="1"/>
</dbReference>
<keyword evidence="6" id="KW-1185">Reference proteome</keyword>
<dbReference type="PANTHER" id="PTHR21581:SF33">
    <property type="entry name" value="D-ALANYL-D-ALANINE CARBOXYPEPTIDASE DACB"/>
    <property type="match status" value="1"/>
</dbReference>
<reference evidence="5 6" key="1">
    <citation type="submission" date="2013-12" db="EMBL/GenBank/DDBJ databases">
        <title>Annotated genome of Streptomyces scopuliridis.</title>
        <authorList>
            <person name="Olson J.B."/>
        </authorList>
    </citation>
    <scope>NUCLEOTIDE SEQUENCE [LARGE SCALE GENOMIC DNA]</scope>
    <source>
        <strain evidence="5 6">RB72</strain>
    </source>
</reference>
<feature type="region of interest" description="Disordered" evidence="1">
    <location>
        <begin position="29"/>
        <end position="111"/>
    </location>
</feature>
<dbReference type="Proteomes" id="UP000245992">
    <property type="component" value="Unassembled WGS sequence"/>
</dbReference>
<evidence type="ECO:0000259" key="4">
    <source>
        <dbReference type="Pfam" id="PF00768"/>
    </source>
</evidence>
<accession>A0A2T7T9Q0</accession>
<evidence type="ECO:0000313" key="5">
    <source>
        <dbReference type="EMBL" id="PVE11867.1"/>
    </source>
</evidence>
<evidence type="ECO:0000313" key="6">
    <source>
        <dbReference type="Proteomes" id="UP000245992"/>
    </source>
</evidence>
<proteinExistence type="predicted"/>
<dbReference type="AlphaFoldDB" id="A0A2T7T9Q0"/>
<feature type="signal peptide" evidence="3">
    <location>
        <begin position="1"/>
        <end position="33"/>
    </location>
</feature>
<sequence length="480" mass="48531">MINRSVTRSALSGTMALAATGLLVLLPPSPPAAADSRSDPAVRAPGLPRAPAVAGSPGVHGSAGSPGSPGAHGSSASPRAHGSPGPHGSPRSVSAAHGPAAGAHGPASAPEADIDRALLYRPGTHARPKPGAPAPPELSALSWLVADAGTGEVLAARDAHLKLPPASTLKTLFALTALPRLAEHSRHTVKEEELDDIGPGSSTVGIVGGESYEVADLWRGVFLSSGNDAVRALSAMNGGWDSTVAQMRKKAKQLGALDTHVVSPDGYDAPGQVSSAYDLSVFARTGLASPEFVRYSSTVDAEFPGEGGIVNTNRLLSGEDGVEPYPGLIGVKNGFTSDAGYTLIAAAKRGGRTLVATVMNPQWGGVHAVYEEARELLDWGFTAGKRVVPVGTLKPPPPPVPPMPPTSPAPAGPGSSPMAKVAGAAPGARSVSVTRAADGGSGSGYLVPAAFVSSACLAAVGLFVVRRSGRRRPEEEEIIH</sequence>
<feature type="transmembrane region" description="Helical" evidence="2">
    <location>
        <begin position="445"/>
        <end position="465"/>
    </location>
</feature>
<protein>
    <recommendedName>
        <fullName evidence="4">Peptidase S11 D-alanyl-D-alanine carboxypeptidase A N-terminal domain-containing protein</fullName>
    </recommendedName>
</protein>
<feature type="domain" description="Peptidase S11 D-alanyl-D-alanine carboxypeptidase A N-terminal" evidence="4">
    <location>
        <begin position="133"/>
        <end position="360"/>
    </location>
</feature>
<feature type="region of interest" description="Disordered" evidence="1">
    <location>
        <begin position="390"/>
        <end position="423"/>
    </location>
</feature>
<dbReference type="GO" id="GO:0006508">
    <property type="term" value="P:proteolysis"/>
    <property type="evidence" value="ECO:0007669"/>
    <property type="project" value="InterPro"/>
</dbReference>
<evidence type="ECO:0000256" key="1">
    <source>
        <dbReference type="SAM" id="MobiDB-lite"/>
    </source>
</evidence>
<keyword evidence="2" id="KW-1133">Transmembrane helix</keyword>
<dbReference type="SUPFAM" id="SSF56601">
    <property type="entry name" value="beta-lactamase/transpeptidase-like"/>
    <property type="match status" value="1"/>
</dbReference>
<organism evidence="5 6">
    <name type="scientific">Streptomyces scopuliridis RB72</name>
    <dbReference type="NCBI Taxonomy" id="1440053"/>
    <lineage>
        <taxon>Bacteria</taxon>
        <taxon>Bacillati</taxon>
        <taxon>Actinomycetota</taxon>
        <taxon>Actinomycetes</taxon>
        <taxon>Kitasatosporales</taxon>
        <taxon>Streptomycetaceae</taxon>
        <taxon>Streptomyces</taxon>
    </lineage>
</organism>
<feature type="compositionally biased region" description="Pro residues" evidence="1">
    <location>
        <begin position="394"/>
        <end position="411"/>
    </location>
</feature>
<feature type="compositionally biased region" description="Low complexity" evidence="1">
    <location>
        <begin position="94"/>
        <end position="110"/>
    </location>
</feature>
<feature type="compositionally biased region" description="Low complexity" evidence="1">
    <location>
        <begin position="52"/>
        <end position="86"/>
    </location>
</feature>
<dbReference type="PANTHER" id="PTHR21581">
    <property type="entry name" value="D-ALANYL-D-ALANINE CARBOXYPEPTIDASE"/>
    <property type="match status" value="1"/>
</dbReference>
<evidence type="ECO:0000256" key="2">
    <source>
        <dbReference type="SAM" id="Phobius"/>
    </source>
</evidence>
<name>A0A2T7T9Q0_9ACTN</name>
<keyword evidence="2" id="KW-0472">Membrane</keyword>
<dbReference type="InterPro" id="IPR012338">
    <property type="entry name" value="Beta-lactam/transpept-like"/>
</dbReference>
<dbReference type="GO" id="GO:0009002">
    <property type="term" value="F:serine-type D-Ala-D-Ala carboxypeptidase activity"/>
    <property type="evidence" value="ECO:0007669"/>
    <property type="project" value="InterPro"/>
</dbReference>
<evidence type="ECO:0000256" key="3">
    <source>
        <dbReference type="SAM" id="SignalP"/>
    </source>
</evidence>